<dbReference type="SUPFAM" id="SSF51905">
    <property type="entry name" value="FAD/NAD(P)-binding domain"/>
    <property type="match status" value="1"/>
</dbReference>
<dbReference type="EMBL" id="LAZR01009740">
    <property type="protein sequence ID" value="KKM70843.1"/>
    <property type="molecule type" value="Genomic_DNA"/>
</dbReference>
<dbReference type="Pfam" id="PF01592">
    <property type="entry name" value="NifU_N"/>
    <property type="match status" value="1"/>
</dbReference>
<dbReference type="Gene3D" id="3.90.1010.10">
    <property type="match status" value="1"/>
</dbReference>
<protein>
    <recommendedName>
        <fullName evidence="1">NIF system FeS cluster assembly NifU N-terminal domain-containing protein</fullName>
    </recommendedName>
</protein>
<dbReference type="PANTHER" id="PTHR10093">
    <property type="entry name" value="IRON-SULFUR CLUSTER ASSEMBLY ENZYME NIFU HOMOLOG"/>
    <property type="match status" value="1"/>
</dbReference>
<name>A0A0F9JMJ1_9ZZZZ</name>
<dbReference type="InterPro" id="IPR002871">
    <property type="entry name" value="NIF_FeS_clus_asmbl_NifU_N"/>
</dbReference>
<dbReference type="GO" id="GO:0005506">
    <property type="term" value="F:iron ion binding"/>
    <property type="evidence" value="ECO:0007669"/>
    <property type="project" value="InterPro"/>
</dbReference>
<dbReference type="Gene3D" id="3.50.50.60">
    <property type="entry name" value="FAD/NAD(P)-binding domain"/>
    <property type="match status" value="1"/>
</dbReference>
<dbReference type="CDD" id="cd06664">
    <property type="entry name" value="IscU_like"/>
    <property type="match status" value="1"/>
</dbReference>
<dbReference type="AlphaFoldDB" id="A0A0F9JMJ1"/>
<gene>
    <name evidence="2" type="ORF">LCGC14_1436670</name>
</gene>
<dbReference type="SUPFAM" id="SSF82649">
    <property type="entry name" value="SufE/NifU"/>
    <property type="match status" value="1"/>
</dbReference>
<accession>A0A0F9JMJ1</accession>
<dbReference type="GO" id="GO:0051536">
    <property type="term" value="F:iron-sulfur cluster binding"/>
    <property type="evidence" value="ECO:0007669"/>
    <property type="project" value="InterPro"/>
</dbReference>
<proteinExistence type="predicted"/>
<dbReference type="InterPro" id="IPR036188">
    <property type="entry name" value="FAD/NAD-bd_sf"/>
</dbReference>
<evidence type="ECO:0000313" key="2">
    <source>
        <dbReference type="EMBL" id="KKM70843.1"/>
    </source>
</evidence>
<sequence length="265" mass="29104">MKSTEYTEIVLDHFRNPRNVGVIDGADGEGKVGNPVCGDLMLISIKVAKDDKDKDIIEDIKFQTFGCGSAVATSSMITTMVKGMKLDDAYNITRQDVADKLGGLPPIKMHCSNLAADALKAAIDNYRTKKDPYLEVEFSACPASEIKVIFGVEEFLGKGVYKKVDNLSEFEGKRVLISDTGDKSLELALELTKHTGRVVVVTSSRSTPGSANLKKKLKLSDVKILHEAELLEIQGTDDVEKTVIHDMDEDENYDLFVDSVIILED</sequence>
<feature type="domain" description="NIF system FeS cluster assembly NifU N-terminal" evidence="1">
    <location>
        <begin position="5"/>
        <end position="130"/>
    </location>
</feature>
<dbReference type="GO" id="GO:0016226">
    <property type="term" value="P:iron-sulfur cluster assembly"/>
    <property type="evidence" value="ECO:0007669"/>
    <property type="project" value="InterPro"/>
</dbReference>
<evidence type="ECO:0000259" key="1">
    <source>
        <dbReference type="Pfam" id="PF01592"/>
    </source>
</evidence>
<organism evidence="2">
    <name type="scientific">marine sediment metagenome</name>
    <dbReference type="NCBI Taxonomy" id="412755"/>
    <lineage>
        <taxon>unclassified sequences</taxon>
        <taxon>metagenomes</taxon>
        <taxon>ecological metagenomes</taxon>
    </lineage>
</organism>
<reference evidence="2" key="1">
    <citation type="journal article" date="2015" name="Nature">
        <title>Complex archaea that bridge the gap between prokaryotes and eukaryotes.</title>
        <authorList>
            <person name="Spang A."/>
            <person name="Saw J.H."/>
            <person name="Jorgensen S.L."/>
            <person name="Zaremba-Niedzwiedzka K."/>
            <person name="Martijn J."/>
            <person name="Lind A.E."/>
            <person name="van Eijk R."/>
            <person name="Schleper C."/>
            <person name="Guy L."/>
            <person name="Ettema T.J."/>
        </authorList>
    </citation>
    <scope>NUCLEOTIDE SEQUENCE</scope>
</reference>
<comment type="caution">
    <text evidence="2">The sequence shown here is derived from an EMBL/GenBank/DDBJ whole genome shotgun (WGS) entry which is preliminary data.</text>
</comment>